<dbReference type="OrthoDB" id="8906692at2"/>
<dbReference type="PATRIC" id="fig|298794.3.peg.1512"/>
<feature type="compositionally biased region" description="Low complexity" evidence="4">
    <location>
        <begin position="9"/>
        <end position="23"/>
    </location>
</feature>
<organism evidence="6 7">
    <name type="scientific">Methylobacterium variabile</name>
    <dbReference type="NCBI Taxonomy" id="298794"/>
    <lineage>
        <taxon>Bacteria</taxon>
        <taxon>Pseudomonadati</taxon>
        <taxon>Pseudomonadota</taxon>
        <taxon>Alphaproteobacteria</taxon>
        <taxon>Hyphomicrobiales</taxon>
        <taxon>Methylobacteriaceae</taxon>
        <taxon>Methylobacterium</taxon>
    </lineage>
</organism>
<sequence>MTADRAGYAARRASDQATAAGAAPGPRLDLERYVPALLTFVANKLSHSASATYQRRFGVNVTEWRIMSLLAIEPGIPAARICQVIGFDKGPVSRTLASMERRDLVAVGEDPDDARRRLIRLTGKGETLHDEIIVVALERERRLTACLTPEQRDTLIDLLNRLHANLPAVTTSENPRRKHRE</sequence>
<dbReference type="InterPro" id="IPR036390">
    <property type="entry name" value="WH_DNA-bd_sf"/>
</dbReference>
<gene>
    <name evidence="6" type="ORF">VQ02_20835</name>
</gene>
<feature type="domain" description="HTH marR-type" evidence="5">
    <location>
        <begin position="31"/>
        <end position="164"/>
    </location>
</feature>
<evidence type="ECO:0000259" key="5">
    <source>
        <dbReference type="PROSITE" id="PS50995"/>
    </source>
</evidence>
<dbReference type="PANTHER" id="PTHR35790">
    <property type="entry name" value="HTH-TYPE TRANSCRIPTIONAL REGULATOR PCHR"/>
    <property type="match status" value="1"/>
</dbReference>
<evidence type="ECO:0000313" key="7">
    <source>
        <dbReference type="Proteomes" id="UP000035955"/>
    </source>
</evidence>
<dbReference type="GO" id="GO:0003700">
    <property type="term" value="F:DNA-binding transcription factor activity"/>
    <property type="evidence" value="ECO:0007669"/>
    <property type="project" value="InterPro"/>
</dbReference>
<evidence type="ECO:0000256" key="2">
    <source>
        <dbReference type="ARBA" id="ARBA00023125"/>
    </source>
</evidence>
<protein>
    <submittedName>
        <fullName evidence="6">MarR family transcriptional regulator</fullName>
    </submittedName>
</protein>
<keyword evidence="3" id="KW-0804">Transcription</keyword>
<proteinExistence type="predicted"/>
<dbReference type="EMBL" id="LABY01000152">
    <property type="protein sequence ID" value="KMO33464.1"/>
    <property type="molecule type" value="Genomic_DNA"/>
</dbReference>
<evidence type="ECO:0000256" key="4">
    <source>
        <dbReference type="SAM" id="MobiDB-lite"/>
    </source>
</evidence>
<dbReference type="AlphaFoldDB" id="A0A0J6SIF6"/>
<comment type="caution">
    <text evidence="6">The sequence shown here is derived from an EMBL/GenBank/DDBJ whole genome shotgun (WGS) entry which is preliminary data.</text>
</comment>
<dbReference type="Pfam" id="PF12802">
    <property type="entry name" value="MarR_2"/>
    <property type="match status" value="1"/>
</dbReference>
<dbReference type="InterPro" id="IPR000835">
    <property type="entry name" value="HTH_MarR-typ"/>
</dbReference>
<dbReference type="Proteomes" id="UP000035955">
    <property type="component" value="Unassembled WGS sequence"/>
</dbReference>
<keyword evidence="1" id="KW-0805">Transcription regulation</keyword>
<dbReference type="SUPFAM" id="SSF46785">
    <property type="entry name" value="Winged helix' DNA-binding domain"/>
    <property type="match status" value="1"/>
</dbReference>
<feature type="region of interest" description="Disordered" evidence="4">
    <location>
        <begin position="1"/>
        <end position="23"/>
    </location>
</feature>
<evidence type="ECO:0000256" key="3">
    <source>
        <dbReference type="ARBA" id="ARBA00023163"/>
    </source>
</evidence>
<dbReference type="InterPro" id="IPR036388">
    <property type="entry name" value="WH-like_DNA-bd_sf"/>
</dbReference>
<dbReference type="GO" id="GO:0003677">
    <property type="term" value="F:DNA binding"/>
    <property type="evidence" value="ECO:0007669"/>
    <property type="project" value="UniProtKB-KW"/>
</dbReference>
<dbReference type="InterPro" id="IPR052067">
    <property type="entry name" value="Metal_resp_HTH_trans_reg"/>
</dbReference>
<dbReference type="RefSeq" id="WP_048446145.1">
    <property type="nucleotide sequence ID" value="NZ_LABY01000152.1"/>
</dbReference>
<dbReference type="Gene3D" id="1.10.10.10">
    <property type="entry name" value="Winged helix-like DNA-binding domain superfamily/Winged helix DNA-binding domain"/>
    <property type="match status" value="1"/>
</dbReference>
<keyword evidence="2" id="KW-0238">DNA-binding</keyword>
<evidence type="ECO:0000256" key="1">
    <source>
        <dbReference type="ARBA" id="ARBA00023015"/>
    </source>
</evidence>
<dbReference type="SMART" id="SM00347">
    <property type="entry name" value="HTH_MARR"/>
    <property type="match status" value="1"/>
</dbReference>
<evidence type="ECO:0000313" key="6">
    <source>
        <dbReference type="EMBL" id="KMO33464.1"/>
    </source>
</evidence>
<dbReference type="PANTHER" id="PTHR35790:SF4">
    <property type="entry name" value="HTH-TYPE TRANSCRIPTIONAL REGULATOR PCHR"/>
    <property type="match status" value="1"/>
</dbReference>
<reference evidence="6 7" key="1">
    <citation type="submission" date="2015-03" db="EMBL/GenBank/DDBJ databases">
        <title>Genome sequencing of Methylobacterium variabile DSM 16961.</title>
        <authorList>
            <person name="Chaudhry V."/>
            <person name="Patil P.B."/>
        </authorList>
    </citation>
    <scope>NUCLEOTIDE SEQUENCE [LARGE SCALE GENOMIC DNA]</scope>
    <source>
        <strain evidence="6 7">DSM 16961</strain>
    </source>
</reference>
<dbReference type="PRINTS" id="PR00598">
    <property type="entry name" value="HTHMARR"/>
</dbReference>
<dbReference type="PROSITE" id="PS50995">
    <property type="entry name" value="HTH_MARR_2"/>
    <property type="match status" value="1"/>
</dbReference>
<name>A0A0J6SIF6_9HYPH</name>
<accession>A0A0J6SIF6</accession>
<keyword evidence="7" id="KW-1185">Reference proteome</keyword>